<dbReference type="SFLD" id="SFLDS00029">
    <property type="entry name" value="Radical_SAM"/>
    <property type="match status" value="1"/>
</dbReference>
<dbReference type="InterPro" id="IPR016181">
    <property type="entry name" value="Acyl_CoA_acyltransferase"/>
</dbReference>
<dbReference type="GO" id="GO:0000049">
    <property type="term" value="F:tRNA binding"/>
    <property type="evidence" value="ECO:0007669"/>
    <property type="project" value="UniProtKB-KW"/>
</dbReference>
<dbReference type="GO" id="GO:0051539">
    <property type="term" value="F:4 iron, 4 sulfur cluster binding"/>
    <property type="evidence" value="ECO:0007669"/>
    <property type="project" value="UniProtKB-KW"/>
</dbReference>
<dbReference type="InterPro" id="IPR058240">
    <property type="entry name" value="rSAM_sf"/>
</dbReference>
<dbReference type="PANTHER" id="PTHR11135:SF7">
    <property type="entry name" value="TRNA URIDINE(34) ACETYLTRANSFERASE"/>
    <property type="match status" value="1"/>
</dbReference>
<dbReference type="InterPro" id="IPR007197">
    <property type="entry name" value="rSAM"/>
</dbReference>
<evidence type="ECO:0000256" key="2">
    <source>
        <dbReference type="ARBA" id="ARBA00005494"/>
    </source>
</evidence>
<keyword evidence="9" id="KW-0694">RNA-binding</keyword>
<sequence length="567" mass="63902">MDEKTKEYCRQVLAEIRKGKIKGREGLEKLKLQAGKRLGIGRLPSNPDILMQAGKISPQAAKLLSIKPLRTLSGVAPVAIMARPQGCPHGKCIYCPGGPNSAFGDVPQSYTGHEPATMRGIANNFDPYLQAMNRISQFYATGHCPQKLELIIMGGTFPAMPQQYQEEFVAGAFAAANDFSQKFFRKEEFMQEKFGKYFSAENGPFMPKKELQKRETGTVEKEHERNEKAKVRIVTLCIETKPDWSLEPHINGMLRLGATRVELGVQSLSDKVLGFANRGHTLKDTVEATRLLRDSGLKVTSHMMPGLPMSTKDSDIDMFRELFENPDYRPDALKIYPCMVMPGTALEKMYRAGKFSPQGTQEAAQIIAQAKRFFPEYMRVHRIQRDIPAKFSAGGIDKNNLRQIVEAECKKRGIRCRCIRCRESGISTLAGIETDYSKVGLVEREYEASMGREVFISYEDLKNDTILGFCRLRMPYKPFRREFCANTACIRELHVFGPQLGIGEQSGKGEQHRGFGIRLVERAEEIAAGKFDAKKMLVISGVGAREYYRKKLRYERDGIYMGKKIGL</sequence>
<keyword evidence="4" id="KW-0820">tRNA-binding</keyword>
<keyword evidence="3" id="KW-0004">4Fe-4S</keyword>
<evidence type="ECO:0000256" key="12">
    <source>
        <dbReference type="ARBA" id="ARBA00023315"/>
    </source>
</evidence>
<protein>
    <recommendedName>
        <fullName evidence="13">tRNA carboxymethyluridine synthase</fullName>
        <ecNumber evidence="13">2.3.1.311</ecNumber>
    </recommendedName>
</protein>
<dbReference type="GO" id="GO:0046872">
    <property type="term" value="F:metal ion binding"/>
    <property type="evidence" value="ECO:0007669"/>
    <property type="project" value="UniProtKB-KW"/>
</dbReference>
<dbReference type="Gene3D" id="3.30.750.200">
    <property type="match status" value="1"/>
</dbReference>
<dbReference type="SMART" id="SM00729">
    <property type="entry name" value="Elp3"/>
    <property type="match status" value="1"/>
</dbReference>
<gene>
    <name evidence="17" type="ORF">HA254_01455</name>
</gene>
<keyword evidence="7" id="KW-0819">tRNA processing</keyword>
<evidence type="ECO:0000256" key="13">
    <source>
        <dbReference type="ARBA" id="ARBA00044771"/>
    </source>
</evidence>
<dbReference type="SUPFAM" id="SSF102114">
    <property type="entry name" value="Radical SAM enzymes"/>
    <property type="match status" value="1"/>
</dbReference>
<evidence type="ECO:0000256" key="11">
    <source>
        <dbReference type="ARBA" id="ARBA00023014"/>
    </source>
</evidence>
<dbReference type="Pfam" id="PF04055">
    <property type="entry name" value="Radical_SAM"/>
    <property type="match status" value="1"/>
</dbReference>
<dbReference type="Gene3D" id="3.40.630.30">
    <property type="match status" value="1"/>
</dbReference>
<keyword evidence="8 15" id="KW-0479">Metal-binding</keyword>
<dbReference type="InterPro" id="IPR034687">
    <property type="entry name" value="ELP3-like"/>
</dbReference>
<keyword evidence="5" id="KW-0808">Transferase</keyword>
<comment type="pathway">
    <text evidence="1">tRNA modification.</text>
</comment>
<evidence type="ECO:0000256" key="15">
    <source>
        <dbReference type="PIRSR" id="PIRSR005669-1"/>
    </source>
</evidence>
<evidence type="ECO:0000256" key="6">
    <source>
        <dbReference type="ARBA" id="ARBA00022691"/>
    </source>
</evidence>
<dbReference type="EC" id="2.3.1.311" evidence="13"/>
<dbReference type="CDD" id="cd01335">
    <property type="entry name" value="Radical_SAM"/>
    <property type="match status" value="1"/>
</dbReference>
<evidence type="ECO:0000256" key="8">
    <source>
        <dbReference type="ARBA" id="ARBA00022723"/>
    </source>
</evidence>
<evidence type="ECO:0000313" key="17">
    <source>
        <dbReference type="EMBL" id="HIH09315.1"/>
    </source>
</evidence>
<dbReference type="InterPro" id="IPR006638">
    <property type="entry name" value="Elp3/MiaA/NifB-like_rSAM"/>
</dbReference>
<dbReference type="NCBIfam" id="TIGR01211">
    <property type="entry name" value="ELP3"/>
    <property type="match status" value="1"/>
</dbReference>
<evidence type="ECO:0000256" key="10">
    <source>
        <dbReference type="ARBA" id="ARBA00023004"/>
    </source>
</evidence>
<evidence type="ECO:0000256" key="4">
    <source>
        <dbReference type="ARBA" id="ARBA00022555"/>
    </source>
</evidence>
<dbReference type="Pfam" id="PF16199">
    <property type="entry name" value="Radical_SAM_C"/>
    <property type="match status" value="1"/>
</dbReference>
<comment type="similarity">
    <text evidence="2">Belongs to the ELP3 family.</text>
</comment>
<proteinExistence type="inferred from homology"/>
<evidence type="ECO:0000259" key="16">
    <source>
        <dbReference type="PROSITE" id="PS51918"/>
    </source>
</evidence>
<dbReference type="EMBL" id="DUGC01000030">
    <property type="protein sequence ID" value="HIH09315.1"/>
    <property type="molecule type" value="Genomic_DNA"/>
</dbReference>
<dbReference type="SFLD" id="SFLDF00344">
    <property type="entry name" value="ELP3-like"/>
    <property type="match status" value="1"/>
</dbReference>
<dbReference type="InterPro" id="IPR039661">
    <property type="entry name" value="ELP3"/>
</dbReference>
<feature type="binding site" evidence="15">
    <location>
        <position position="87"/>
    </location>
    <ligand>
        <name>[4Fe-4S] cluster</name>
        <dbReference type="ChEBI" id="CHEBI:49883"/>
        <note>4Fe-4S-S-AdoMet</note>
    </ligand>
</feature>
<evidence type="ECO:0000256" key="3">
    <source>
        <dbReference type="ARBA" id="ARBA00022485"/>
    </source>
</evidence>
<keyword evidence="12" id="KW-0012">Acyltransferase</keyword>
<dbReference type="GO" id="GO:0005737">
    <property type="term" value="C:cytoplasm"/>
    <property type="evidence" value="ECO:0007669"/>
    <property type="project" value="TreeGrafter"/>
</dbReference>
<dbReference type="PROSITE" id="PS51918">
    <property type="entry name" value="RADICAL_SAM"/>
    <property type="match status" value="1"/>
</dbReference>
<comment type="cofactor">
    <cofactor evidence="15">
        <name>[4Fe-4S] cluster</name>
        <dbReference type="ChEBI" id="CHEBI:49883"/>
    </cofactor>
    <text evidence="15">Binds 1 [4Fe-4S] cluster. The cluster is coordinated with 3 cysteines and an exchangeable S-adenosyl-L-methionine.</text>
</comment>
<feature type="binding site" evidence="15">
    <location>
        <position position="95"/>
    </location>
    <ligand>
        <name>[4Fe-4S] cluster</name>
        <dbReference type="ChEBI" id="CHEBI:49883"/>
        <note>4Fe-4S-S-AdoMet</note>
    </ligand>
</feature>
<keyword evidence="6" id="KW-0949">S-adenosyl-L-methionine</keyword>
<keyword evidence="11 15" id="KW-0411">Iron-sulfur</keyword>
<dbReference type="SFLD" id="SFLDG01086">
    <property type="entry name" value="elongater_protein-like"/>
    <property type="match status" value="1"/>
</dbReference>
<dbReference type="AlphaFoldDB" id="A0A7J4IYE6"/>
<evidence type="ECO:0000256" key="7">
    <source>
        <dbReference type="ARBA" id="ARBA00022694"/>
    </source>
</evidence>
<evidence type="ECO:0000256" key="5">
    <source>
        <dbReference type="ARBA" id="ARBA00022679"/>
    </source>
</evidence>
<organism evidence="17 18">
    <name type="scientific">Candidatus Iainarchaeum sp</name>
    <dbReference type="NCBI Taxonomy" id="3101447"/>
    <lineage>
        <taxon>Archaea</taxon>
        <taxon>Candidatus Iainarchaeota</taxon>
        <taxon>Candidatus Iainarchaeia</taxon>
        <taxon>Candidatus Iainarchaeales</taxon>
        <taxon>Candidatus Iainarchaeaceae</taxon>
        <taxon>Candidatus Iainarchaeum</taxon>
    </lineage>
</organism>
<keyword evidence="10 15" id="KW-0408">Iron</keyword>
<dbReference type="Proteomes" id="UP000565078">
    <property type="component" value="Unassembled WGS sequence"/>
</dbReference>
<comment type="catalytic activity">
    <reaction evidence="14">
        <text>uridine(34) in tRNA + acetyl-CoA + S-adenosyl-L-methionine + H2O = 5-(carboxymethyl)uridine(34) in tRNA + 5'-deoxyadenosine + L-methionine + CoA + 2 H(+)</text>
        <dbReference type="Rhea" id="RHEA:61020"/>
        <dbReference type="Rhea" id="RHEA-COMP:10407"/>
        <dbReference type="Rhea" id="RHEA-COMP:11727"/>
        <dbReference type="ChEBI" id="CHEBI:15377"/>
        <dbReference type="ChEBI" id="CHEBI:15378"/>
        <dbReference type="ChEBI" id="CHEBI:17319"/>
        <dbReference type="ChEBI" id="CHEBI:57287"/>
        <dbReference type="ChEBI" id="CHEBI:57288"/>
        <dbReference type="ChEBI" id="CHEBI:57844"/>
        <dbReference type="ChEBI" id="CHEBI:59789"/>
        <dbReference type="ChEBI" id="CHEBI:65315"/>
        <dbReference type="ChEBI" id="CHEBI:74882"/>
        <dbReference type="EC" id="2.3.1.311"/>
    </reaction>
    <physiologicalReaction direction="left-to-right" evidence="14">
        <dbReference type="Rhea" id="RHEA:61021"/>
    </physiologicalReaction>
</comment>
<evidence type="ECO:0000313" key="18">
    <source>
        <dbReference type="Proteomes" id="UP000565078"/>
    </source>
</evidence>
<accession>A0A7J4IYE6</accession>
<feature type="domain" description="Radical SAM core" evidence="16">
    <location>
        <begin position="70"/>
        <end position="376"/>
    </location>
</feature>
<comment type="caution">
    <text evidence="17">The sequence shown here is derived from an EMBL/GenBank/DDBJ whole genome shotgun (WGS) entry which is preliminary data.</text>
</comment>
<name>A0A7J4IYE6_9ARCH</name>
<dbReference type="InterPro" id="IPR032432">
    <property type="entry name" value="Radical_SAM_C"/>
</dbReference>
<evidence type="ECO:0000256" key="1">
    <source>
        <dbReference type="ARBA" id="ARBA00005217"/>
    </source>
</evidence>
<dbReference type="GO" id="GO:0002926">
    <property type="term" value="P:tRNA wobble base 5-methoxycarbonylmethyl-2-thiouridinylation"/>
    <property type="evidence" value="ECO:0007669"/>
    <property type="project" value="TreeGrafter"/>
</dbReference>
<dbReference type="PANTHER" id="PTHR11135">
    <property type="entry name" value="HISTONE ACETYLTRANSFERASE-RELATED"/>
    <property type="match status" value="1"/>
</dbReference>
<evidence type="ECO:0000256" key="14">
    <source>
        <dbReference type="ARBA" id="ARBA00047372"/>
    </source>
</evidence>
<dbReference type="SUPFAM" id="SSF55729">
    <property type="entry name" value="Acyl-CoA N-acyltransferases (Nat)"/>
    <property type="match status" value="1"/>
</dbReference>
<reference evidence="18" key="1">
    <citation type="journal article" date="2020" name="bioRxiv">
        <title>A rank-normalized archaeal taxonomy based on genome phylogeny resolves widespread incomplete and uneven classifications.</title>
        <authorList>
            <person name="Rinke C."/>
            <person name="Chuvochina M."/>
            <person name="Mussig A.J."/>
            <person name="Chaumeil P.-A."/>
            <person name="Waite D.W."/>
            <person name="Whitman W.B."/>
            <person name="Parks D.H."/>
            <person name="Hugenholtz P."/>
        </authorList>
    </citation>
    <scope>NUCLEOTIDE SEQUENCE [LARGE SCALE GENOMIC DNA]</scope>
</reference>
<evidence type="ECO:0000256" key="9">
    <source>
        <dbReference type="ARBA" id="ARBA00022884"/>
    </source>
</evidence>
<feature type="binding site" evidence="15">
    <location>
        <position position="92"/>
    </location>
    <ligand>
        <name>[4Fe-4S] cluster</name>
        <dbReference type="ChEBI" id="CHEBI:49883"/>
        <note>4Fe-4S-S-AdoMet</note>
    </ligand>
</feature>
<dbReference type="PIRSF" id="PIRSF005669">
    <property type="entry name" value="Hist_AcTrfase_ELP3"/>
    <property type="match status" value="1"/>
</dbReference>
<dbReference type="GO" id="GO:0106261">
    <property type="term" value="F:tRNA uridine(34) acetyltransferase activity"/>
    <property type="evidence" value="ECO:0007669"/>
    <property type="project" value="UniProtKB-EC"/>
</dbReference>